<evidence type="ECO:0000313" key="22">
    <source>
        <dbReference type="Proteomes" id="UP000321776"/>
    </source>
</evidence>
<evidence type="ECO:0000313" key="21">
    <source>
        <dbReference type="EMBL" id="TXC86149.1"/>
    </source>
</evidence>
<evidence type="ECO:0000256" key="12">
    <source>
        <dbReference type="ARBA" id="ARBA00023211"/>
    </source>
</evidence>
<dbReference type="Pfam" id="PF01071">
    <property type="entry name" value="GARS_A"/>
    <property type="match status" value="1"/>
</dbReference>
<keyword evidence="6 17" id="KW-0436">Ligase</keyword>
<dbReference type="Proteomes" id="UP000321776">
    <property type="component" value="Unassembled WGS sequence"/>
</dbReference>
<dbReference type="InterPro" id="IPR020560">
    <property type="entry name" value="PRibGlycinamide_synth_C-dom"/>
</dbReference>
<evidence type="ECO:0000256" key="5">
    <source>
        <dbReference type="ARBA" id="ARBA00020605"/>
    </source>
</evidence>
<comment type="cofactor">
    <cofactor evidence="2">
        <name>Mg(2+)</name>
        <dbReference type="ChEBI" id="CHEBI:18420"/>
    </cofactor>
</comment>
<reference evidence="21 22" key="1">
    <citation type="journal article" date="2018" name="Int. J. Syst. Evol. Microbiol.">
        <title>Paraburkholderia azotifigens sp. nov., a nitrogen-fixing bacterium isolated from paddy soil.</title>
        <authorList>
            <person name="Choi G.M."/>
            <person name="Im W.T."/>
        </authorList>
    </citation>
    <scope>NUCLEOTIDE SEQUENCE [LARGE SCALE GENOMIC DNA]</scope>
    <source>
        <strain evidence="21 22">NF 2-5-3</strain>
    </source>
</reference>
<comment type="catalytic activity">
    <reaction evidence="17">
        <text>5-phospho-beta-D-ribosylamine + glycine + ATP = N(1)-(5-phospho-beta-D-ribosyl)glycinamide + ADP + phosphate + H(+)</text>
        <dbReference type="Rhea" id="RHEA:17453"/>
        <dbReference type="ChEBI" id="CHEBI:15378"/>
        <dbReference type="ChEBI" id="CHEBI:30616"/>
        <dbReference type="ChEBI" id="CHEBI:43474"/>
        <dbReference type="ChEBI" id="CHEBI:57305"/>
        <dbReference type="ChEBI" id="CHEBI:58681"/>
        <dbReference type="ChEBI" id="CHEBI:143788"/>
        <dbReference type="ChEBI" id="CHEBI:456216"/>
        <dbReference type="EC" id="6.3.4.13"/>
    </reaction>
</comment>
<reference evidence="20 23" key="3">
    <citation type="submission" date="2024-01" db="EMBL/GenBank/DDBJ databases">
        <title>The diversity of rhizobia nodulating Mimosa spp. in eleven states of Brazil covering several biomes is determined by host plant, location, and edaphic factors.</title>
        <authorList>
            <person name="Rouws L."/>
            <person name="Barauna A."/>
            <person name="Beukes C."/>
            <person name="De Faria S.M."/>
            <person name="Gross E."/>
            <person name="Dos Reis Junior F.B."/>
            <person name="Simon M."/>
            <person name="Maluk M."/>
            <person name="Odee D.W."/>
            <person name="Kenicer G."/>
            <person name="Young J.P.W."/>
            <person name="Reis V.M."/>
            <person name="Zilli J."/>
            <person name="James E.K."/>
        </authorList>
    </citation>
    <scope>NUCLEOTIDE SEQUENCE [LARGE SCALE GENOMIC DNA]</scope>
    <source>
        <strain evidence="20 23">JPY530</strain>
    </source>
</reference>
<evidence type="ECO:0000256" key="10">
    <source>
        <dbReference type="ARBA" id="ARBA00022840"/>
    </source>
</evidence>
<dbReference type="FunFam" id="3.30.1490.20:FF:000006">
    <property type="entry name" value="phosphoribosylamine--glycine ligase, chloroplastic-like"/>
    <property type="match status" value="1"/>
</dbReference>
<evidence type="ECO:0000256" key="18">
    <source>
        <dbReference type="PROSITE-ProRule" id="PRU00409"/>
    </source>
</evidence>
<evidence type="ECO:0000256" key="9">
    <source>
        <dbReference type="ARBA" id="ARBA00022755"/>
    </source>
</evidence>
<dbReference type="InterPro" id="IPR013815">
    <property type="entry name" value="ATP_grasp_subdomain_1"/>
</dbReference>
<dbReference type="Pfam" id="PF02844">
    <property type="entry name" value="GARS_N"/>
    <property type="match status" value="1"/>
</dbReference>
<dbReference type="GO" id="GO:0005524">
    <property type="term" value="F:ATP binding"/>
    <property type="evidence" value="ECO:0007669"/>
    <property type="project" value="UniProtKB-UniRule"/>
</dbReference>
<dbReference type="RefSeq" id="WP_147232947.1">
    <property type="nucleotide sequence ID" value="NZ_JAZHFZ010000017.1"/>
</dbReference>
<dbReference type="PANTHER" id="PTHR43472:SF1">
    <property type="entry name" value="PHOSPHORIBOSYLAMINE--GLYCINE LIGASE, CHLOROPLASTIC"/>
    <property type="match status" value="1"/>
</dbReference>
<dbReference type="FunFam" id="3.40.50.20:FF:000006">
    <property type="entry name" value="Phosphoribosylamine--glycine ligase, chloroplastic"/>
    <property type="match status" value="1"/>
</dbReference>
<evidence type="ECO:0000256" key="13">
    <source>
        <dbReference type="ARBA" id="ARBA00038345"/>
    </source>
</evidence>
<evidence type="ECO:0000256" key="7">
    <source>
        <dbReference type="ARBA" id="ARBA00022723"/>
    </source>
</evidence>
<dbReference type="GO" id="GO:0046872">
    <property type="term" value="F:metal ion binding"/>
    <property type="evidence" value="ECO:0007669"/>
    <property type="project" value="UniProtKB-KW"/>
</dbReference>
<dbReference type="InterPro" id="IPR020562">
    <property type="entry name" value="PRibGlycinamide_synth_N"/>
</dbReference>
<organism evidence="21 22">
    <name type="scientific">Paraburkholderia azotifigens</name>
    <dbReference type="NCBI Taxonomy" id="2057004"/>
    <lineage>
        <taxon>Bacteria</taxon>
        <taxon>Pseudomonadati</taxon>
        <taxon>Pseudomonadota</taxon>
        <taxon>Betaproteobacteria</taxon>
        <taxon>Burkholderiales</taxon>
        <taxon>Burkholderiaceae</taxon>
        <taxon>Paraburkholderia</taxon>
    </lineage>
</organism>
<evidence type="ECO:0000256" key="14">
    <source>
        <dbReference type="ARBA" id="ARBA00042242"/>
    </source>
</evidence>
<gene>
    <name evidence="17 21" type="primary">purD</name>
    <name evidence="21" type="ORF">FRZ40_00365</name>
    <name evidence="20" type="ORF">V4C56_24195</name>
</gene>
<evidence type="ECO:0000256" key="2">
    <source>
        <dbReference type="ARBA" id="ARBA00001946"/>
    </source>
</evidence>
<accession>A0A5C6VMK9</accession>
<dbReference type="InterPro" id="IPR011761">
    <property type="entry name" value="ATP-grasp"/>
</dbReference>
<keyword evidence="7" id="KW-0479">Metal-binding</keyword>
<dbReference type="InterPro" id="IPR020561">
    <property type="entry name" value="PRibGlycinamid_synth_ATP-grasp"/>
</dbReference>
<evidence type="ECO:0000313" key="23">
    <source>
        <dbReference type="Proteomes" id="UP001481677"/>
    </source>
</evidence>
<dbReference type="AlphaFoldDB" id="A0A5C6VMK9"/>
<keyword evidence="23" id="KW-1185">Reference proteome</keyword>
<evidence type="ECO:0000256" key="1">
    <source>
        <dbReference type="ARBA" id="ARBA00001936"/>
    </source>
</evidence>
<name>A0A5C6VMK9_9BURK</name>
<dbReference type="GO" id="GO:0004637">
    <property type="term" value="F:phosphoribosylamine-glycine ligase activity"/>
    <property type="evidence" value="ECO:0007669"/>
    <property type="project" value="UniProtKB-UniRule"/>
</dbReference>
<dbReference type="InterPro" id="IPR037123">
    <property type="entry name" value="PRibGlycinamide_synth_C_sf"/>
</dbReference>
<dbReference type="UniPathway" id="UPA00074">
    <property type="reaction ID" value="UER00125"/>
</dbReference>
<feature type="domain" description="ATP-grasp" evidence="19">
    <location>
        <begin position="107"/>
        <end position="314"/>
    </location>
</feature>
<dbReference type="FunFam" id="3.90.600.10:FF:000001">
    <property type="entry name" value="Trifunctional purine biosynthetic protein adenosine-3"/>
    <property type="match status" value="1"/>
</dbReference>
<keyword evidence="9 17" id="KW-0658">Purine biosynthesis</keyword>
<proteinExistence type="inferred from homology"/>
<dbReference type="SMART" id="SM01209">
    <property type="entry name" value="GARS_A"/>
    <property type="match status" value="1"/>
</dbReference>
<dbReference type="SUPFAM" id="SSF51246">
    <property type="entry name" value="Rudiment single hybrid motif"/>
    <property type="match status" value="1"/>
</dbReference>
<dbReference type="SUPFAM" id="SSF52440">
    <property type="entry name" value="PreATP-grasp domain"/>
    <property type="match status" value="1"/>
</dbReference>
<dbReference type="Gene3D" id="3.90.600.10">
    <property type="entry name" value="Phosphoribosylglycinamide synthetase, C-terminal domain"/>
    <property type="match status" value="1"/>
</dbReference>
<reference evidence="21" key="2">
    <citation type="submission" date="2019-08" db="EMBL/GenBank/DDBJ databases">
        <authorList>
            <person name="Im W.-T."/>
        </authorList>
    </citation>
    <scope>NUCLEOTIDE SEQUENCE</scope>
    <source>
        <strain evidence="21">NF 2-5-3</strain>
    </source>
</reference>
<dbReference type="PANTHER" id="PTHR43472">
    <property type="entry name" value="PHOSPHORIBOSYLAMINE--GLYCINE LIGASE"/>
    <property type="match status" value="1"/>
</dbReference>
<keyword evidence="10 18" id="KW-0067">ATP-binding</keyword>
<dbReference type="Gene3D" id="3.30.470.20">
    <property type="entry name" value="ATP-grasp fold, B domain"/>
    <property type="match status" value="1"/>
</dbReference>
<evidence type="ECO:0000256" key="6">
    <source>
        <dbReference type="ARBA" id="ARBA00022598"/>
    </source>
</evidence>
<keyword evidence="12" id="KW-0464">Manganese</keyword>
<protein>
    <recommendedName>
        <fullName evidence="5 17">Phosphoribosylamine--glycine ligase</fullName>
        <ecNumber evidence="4 17">6.3.4.13</ecNumber>
    </recommendedName>
    <alternativeName>
        <fullName evidence="16 17">GARS</fullName>
    </alternativeName>
    <alternativeName>
        <fullName evidence="14 17">Glycinamide ribonucleotide synthetase</fullName>
    </alternativeName>
    <alternativeName>
        <fullName evidence="15 17">Phosphoribosylglycinamide synthetase</fullName>
    </alternativeName>
</protein>
<dbReference type="EMBL" id="JAZHGA010000018">
    <property type="protein sequence ID" value="MEM5342707.1"/>
    <property type="molecule type" value="Genomic_DNA"/>
</dbReference>
<evidence type="ECO:0000256" key="15">
    <source>
        <dbReference type="ARBA" id="ARBA00042864"/>
    </source>
</evidence>
<evidence type="ECO:0000256" key="11">
    <source>
        <dbReference type="ARBA" id="ARBA00022842"/>
    </source>
</evidence>
<dbReference type="PROSITE" id="PS50975">
    <property type="entry name" value="ATP_GRASP"/>
    <property type="match status" value="1"/>
</dbReference>
<dbReference type="InterPro" id="IPR000115">
    <property type="entry name" value="PRibGlycinamide_synth"/>
</dbReference>
<evidence type="ECO:0000313" key="20">
    <source>
        <dbReference type="EMBL" id="MEM5342707.1"/>
    </source>
</evidence>
<sequence>MKLLVVGSGGREHALAWKLAQSPRVQLVYVAPGNGGTAQDDRLRNIDITDPNALADFVEREQVAFTLVGPEQPLAAGIVNIFRARGLKIFGPTKEAAQLESSKDFAKAFMKRHAIPTAEYETFADVAAAHAYIDAKGAPIVIKADGLAAGKGVVVALTLDEAHHAVDMMLSDNKLGDAGARVVIEEFLAGEEASFIVMVDGKNVLALASSQDHKRLLDGDQGPNTGGMGAYSPAPIVTPQLHARVMREIILPTVRGMEREGIRFTGFLYAGLMIDAQGNPKTLEFNCRMGDPETQPIMARLKGDFSKVVEQAIAGTLDTVELEWDRRTALGVVLAAHNYPEAPRKGDFIGGIPAETADAVTFHAGTTLADGKLTTSGGRVLCVVGLADSVRSAQSVAYEAINHISFDGMQYRRDIGYRAANRKHG</sequence>
<comment type="cofactor">
    <cofactor evidence="1">
        <name>Mn(2+)</name>
        <dbReference type="ChEBI" id="CHEBI:29035"/>
    </cofactor>
</comment>
<dbReference type="Pfam" id="PF02843">
    <property type="entry name" value="GARS_C"/>
    <property type="match status" value="1"/>
</dbReference>
<comment type="pathway">
    <text evidence="3 17">Purine metabolism; IMP biosynthesis via de novo pathway; N(1)-(5-phospho-D-ribosyl)glycinamide from 5-phospho-alpha-D-ribose 1-diphosphate: step 2/2.</text>
</comment>
<evidence type="ECO:0000256" key="4">
    <source>
        <dbReference type="ARBA" id="ARBA00013255"/>
    </source>
</evidence>
<evidence type="ECO:0000256" key="16">
    <source>
        <dbReference type="ARBA" id="ARBA00079592"/>
    </source>
</evidence>
<keyword evidence="8 18" id="KW-0547">Nucleotide-binding</keyword>
<evidence type="ECO:0000259" key="19">
    <source>
        <dbReference type="PROSITE" id="PS50975"/>
    </source>
</evidence>
<dbReference type="Gene3D" id="3.30.1490.20">
    <property type="entry name" value="ATP-grasp fold, A domain"/>
    <property type="match status" value="1"/>
</dbReference>
<dbReference type="Proteomes" id="UP001481677">
    <property type="component" value="Unassembled WGS sequence"/>
</dbReference>
<dbReference type="Gene3D" id="3.40.50.20">
    <property type="match status" value="1"/>
</dbReference>
<dbReference type="GO" id="GO:0009113">
    <property type="term" value="P:purine nucleobase biosynthetic process"/>
    <property type="evidence" value="ECO:0007669"/>
    <property type="project" value="InterPro"/>
</dbReference>
<comment type="similarity">
    <text evidence="13 17">Belongs to the GARS family.</text>
</comment>
<evidence type="ECO:0000256" key="17">
    <source>
        <dbReference type="HAMAP-Rule" id="MF_00138"/>
    </source>
</evidence>
<dbReference type="HAMAP" id="MF_00138">
    <property type="entry name" value="GARS"/>
    <property type="match status" value="1"/>
</dbReference>
<evidence type="ECO:0000256" key="3">
    <source>
        <dbReference type="ARBA" id="ARBA00005174"/>
    </source>
</evidence>
<evidence type="ECO:0000256" key="8">
    <source>
        <dbReference type="ARBA" id="ARBA00022741"/>
    </source>
</evidence>
<dbReference type="FunFam" id="3.30.470.20:FF:000031">
    <property type="entry name" value="Phosphoribosylamine--glycine ligase"/>
    <property type="match status" value="1"/>
</dbReference>
<dbReference type="EC" id="6.3.4.13" evidence="4 17"/>
<dbReference type="NCBIfam" id="TIGR00877">
    <property type="entry name" value="purD"/>
    <property type="match status" value="1"/>
</dbReference>
<comment type="caution">
    <text evidence="21">The sequence shown here is derived from an EMBL/GenBank/DDBJ whole genome shotgun (WGS) entry which is preliminary data.</text>
</comment>
<keyword evidence="11" id="KW-0460">Magnesium</keyword>
<dbReference type="InterPro" id="IPR016185">
    <property type="entry name" value="PreATP-grasp_dom_sf"/>
</dbReference>
<dbReference type="SUPFAM" id="SSF56059">
    <property type="entry name" value="Glutathione synthetase ATP-binding domain-like"/>
    <property type="match status" value="1"/>
</dbReference>
<dbReference type="EMBL" id="VOQS01000001">
    <property type="protein sequence ID" value="TXC86149.1"/>
    <property type="molecule type" value="Genomic_DNA"/>
</dbReference>
<dbReference type="SMART" id="SM01210">
    <property type="entry name" value="GARS_C"/>
    <property type="match status" value="1"/>
</dbReference>
<dbReference type="InterPro" id="IPR011054">
    <property type="entry name" value="Rudment_hybrid_motif"/>
</dbReference>
<dbReference type="GO" id="GO:0006189">
    <property type="term" value="P:'de novo' IMP biosynthetic process"/>
    <property type="evidence" value="ECO:0007669"/>
    <property type="project" value="UniProtKB-UniRule"/>
</dbReference>